<comment type="caution">
    <text evidence="1">The sequence shown here is derived from an EMBL/GenBank/DDBJ whole genome shotgun (WGS) entry which is preliminary data.</text>
</comment>
<reference evidence="1" key="1">
    <citation type="submission" date="2021-02" db="EMBL/GenBank/DDBJ databases">
        <authorList>
            <person name="Nieuwenhuis M."/>
            <person name="Van De Peppel L.J.J."/>
        </authorList>
    </citation>
    <scope>NUCLEOTIDE SEQUENCE</scope>
    <source>
        <strain evidence="1">D49</strain>
    </source>
</reference>
<organism evidence="1 2">
    <name type="scientific">Sphagnurus paluster</name>
    <dbReference type="NCBI Taxonomy" id="117069"/>
    <lineage>
        <taxon>Eukaryota</taxon>
        <taxon>Fungi</taxon>
        <taxon>Dikarya</taxon>
        <taxon>Basidiomycota</taxon>
        <taxon>Agaricomycotina</taxon>
        <taxon>Agaricomycetes</taxon>
        <taxon>Agaricomycetidae</taxon>
        <taxon>Agaricales</taxon>
        <taxon>Tricholomatineae</taxon>
        <taxon>Lyophyllaceae</taxon>
        <taxon>Sphagnurus</taxon>
    </lineage>
</organism>
<accession>A0A9P7GSZ9</accession>
<evidence type="ECO:0000313" key="1">
    <source>
        <dbReference type="EMBL" id="KAG5652915.1"/>
    </source>
</evidence>
<name>A0A9P7GSZ9_9AGAR</name>
<protein>
    <recommendedName>
        <fullName evidence="3">F-box domain-containing protein</fullName>
    </recommendedName>
</protein>
<dbReference type="AlphaFoldDB" id="A0A9P7GSZ9"/>
<dbReference type="Proteomes" id="UP000717328">
    <property type="component" value="Unassembled WGS sequence"/>
</dbReference>
<dbReference type="Gene3D" id="1.20.1280.50">
    <property type="match status" value="1"/>
</dbReference>
<sequence>MLESDGDDGFEKAKAITTLDEYDFDIDTLTRTNHRLSAAQFNNVSELLSQAVSDPEKTTARLHDDINRFKYLLAPIRLLPIEILVQIFLYTAVHEPQACIPLLNQAPISTSQVCSAWRSASFLCSTLWSKLSVSFDKYKTTSNANIELMNFWYSRADARPLSFLLTCRSNRIVKEITAALVPFSHRFSHLCFDVDHLEDLKEFLSQRNTVLTWLNKLKIYIKYAPTELYTVNLFRCAPALRDVTFNIRSDMLAIPSSFGFPWAQLTHLNLLHRITPHAFTHIILQCRQLVHASFSVNIQQRSLLSPPAEQSQDLVVLAYLVKLRLRIYGSGRHYNIVQNTMAHLVFPSMKNFELYGVGAEFSVSLIFPSLHTHNINIYAASAILLTRLVLVSIYCYDGSEFASMLRACTALETLAIQATEDYIEILAVLSDPIGNIPPPSLPSLTSFVLVIEVSGSLSLPTKLNRLVRAWMSNPARCRPFGACTIYALEEIYDTGITEEILGEIRVLLGPWREIDEPGGCVAIAHSGMVLRTRHVSAGFTLTGQDDNWLGFDWPKE</sequence>
<dbReference type="EMBL" id="JABCKI010000088">
    <property type="protein sequence ID" value="KAG5652915.1"/>
    <property type="molecule type" value="Genomic_DNA"/>
</dbReference>
<keyword evidence="2" id="KW-1185">Reference proteome</keyword>
<evidence type="ECO:0008006" key="3">
    <source>
        <dbReference type="Google" id="ProtNLM"/>
    </source>
</evidence>
<gene>
    <name evidence="1" type="ORF">H0H81_003115</name>
</gene>
<proteinExistence type="predicted"/>
<dbReference type="OrthoDB" id="2269034at2759"/>
<reference evidence="1" key="2">
    <citation type="submission" date="2021-10" db="EMBL/GenBank/DDBJ databases">
        <title>Phylogenomics reveals ancestral predisposition of the termite-cultivated fungus Termitomyces towards a domesticated lifestyle.</title>
        <authorList>
            <person name="Auxier B."/>
            <person name="Grum-Grzhimaylo A."/>
            <person name="Cardenas M.E."/>
            <person name="Lodge J.D."/>
            <person name="Laessoe T."/>
            <person name="Pedersen O."/>
            <person name="Smith M.E."/>
            <person name="Kuyper T.W."/>
            <person name="Franco-Molano E.A."/>
            <person name="Baroni T.J."/>
            <person name="Aanen D.K."/>
        </authorList>
    </citation>
    <scope>NUCLEOTIDE SEQUENCE</scope>
    <source>
        <strain evidence="1">D49</strain>
    </source>
</reference>
<evidence type="ECO:0000313" key="2">
    <source>
        <dbReference type="Proteomes" id="UP000717328"/>
    </source>
</evidence>